<reference evidence="1" key="2">
    <citation type="journal article" date="2023" name="Plants (Basel)">
        <title>Annotation of the Turnera subulata (Passifloraceae) Draft Genome Reveals the S-Locus Evolved after the Divergence of Turneroideae from Passifloroideae in a Stepwise Manner.</title>
        <authorList>
            <person name="Henning P.M."/>
            <person name="Roalson E.H."/>
            <person name="Mir W."/>
            <person name="McCubbin A.G."/>
            <person name="Shore J.S."/>
        </authorList>
    </citation>
    <scope>NUCLEOTIDE SEQUENCE</scope>
    <source>
        <strain evidence="1">F60SS</strain>
    </source>
</reference>
<evidence type="ECO:0000313" key="1">
    <source>
        <dbReference type="EMBL" id="KAJ4826719.1"/>
    </source>
</evidence>
<gene>
    <name evidence="1" type="ORF">Tsubulata_020982</name>
</gene>
<proteinExistence type="predicted"/>
<accession>A0A9Q0F9Q6</accession>
<dbReference type="AlphaFoldDB" id="A0A9Q0F9Q6"/>
<sequence>MARLIGLPTNLPRYGPIGVVVIRSPWSSRVFVPVSTRRFQANCRKEASDAIQSGVQAAKQGVNQAKTAAQDIKNTATSTAGEVTQKAKEVTGEASTAAQDITEKAKKTAEDAWGSVKDTTQKIKDTVVGKADETKAFVKDNAEAVKRNMNTKN</sequence>
<protein>
    <submittedName>
        <fullName evidence="1">Uncharacterized protein</fullName>
    </submittedName>
</protein>
<keyword evidence="2" id="KW-1185">Reference proteome</keyword>
<dbReference type="EMBL" id="JAKUCV010006596">
    <property type="protein sequence ID" value="KAJ4826719.1"/>
    <property type="molecule type" value="Genomic_DNA"/>
</dbReference>
<comment type="caution">
    <text evidence="1">The sequence shown here is derived from an EMBL/GenBank/DDBJ whole genome shotgun (WGS) entry which is preliminary data.</text>
</comment>
<evidence type="ECO:0000313" key="2">
    <source>
        <dbReference type="Proteomes" id="UP001141552"/>
    </source>
</evidence>
<dbReference type="OrthoDB" id="756017at2759"/>
<organism evidence="1 2">
    <name type="scientific">Turnera subulata</name>
    <dbReference type="NCBI Taxonomy" id="218843"/>
    <lineage>
        <taxon>Eukaryota</taxon>
        <taxon>Viridiplantae</taxon>
        <taxon>Streptophyta</taxon>
        <taxon>Embryophyta</taxon>
        <taxon>Tracheophyta</taxon>
        <taxon>Spermatophyta</taxon>
        <taxon>Magnoliopsida</taxon>
        <taxon>eudicotyledons</taxon>
        <taxon>Gunneridae</taxon>
        <taxon>Pentapetalae</taxon>
        <taxon>rosids</taxon>
        <taxon>fabids</taxon>
        <taxon>Malpighiales</taxon>
        <taxon>Passifloraceae</taxon>
        <taxon>Turnera</taxon>
    </lineage>
</organism>
<name>A0A9Q0F9Q6_9ROSI</name>
<dbReference type="Proteomes" id="UP001141552">
    <property type="component" value="Unassembled WGS sequence"/>
</dbReference>
<dbReference type="Gene3D" id="1.20.120.20">
    <property type="entry name" value="Apolipoprotein"/>
    <property type="match status" value="1"/>
</dbReference>
<reference evidence="1" key="1">
    <citation type="submission" date="2022-02" db="EMBL/GenBank/DDBJ databases">
        <authorList>
            <person name="Henning P.M."/>
            <person name="McCubbin A.G."/>
            <person name="Shore J.S."/>
        </authorList>
    </citation>
    <scope>NUCLEOTIDE SEQUENCE</scope>
    <source>
        <strain evidence="1">F60SS</strain>
        <tissue evidence="1">Leaves</tissue>
    </source>
</reference>